<proteinExistence type="predicted"/>
<dbReference type="AlphaFoldDB" id="A0AAN8R1Z7"/>
<dbReference type="Proteomes" id="UP001356427">
    <property type="component" value="Unassembled WGS sequence"/>
</dbReference>
<name>A0AAN8R1Z7_9TELE</name>
<dbReference type="PANTHER" id="PTHR21563:SF3">
    <property type="entry name" value="ZINC FINGER C3H1 DOMAIN-CONTAINING PROTEIN"/>
    <property type="match status" value="1"/>
</dbReference>
<reference evidence="1 2" key="1">
    <citation type="submission" date="2021-04" db="EMBL/GenBank/DDBJ databases">
        <authorList>
            <person name="De Guttry C."/>
            <person name="Zahm M."/>
            <person name="Klopp C."/>
            <person name="Cabau C."/>
            <person name="Louis A."/>
            <person name="Berthelot C."/>
            <person name="Parey E."/>
            <person name="Roest Crollius H."/>
            <person name="Montfort J."/>
            <person name="Robinson-Rechavi M."/>
            <person name="Bucao C."/>
            <person name="Bouchez O."/>
            <person name="Gislard M."/>
            <person name="Lluch J."/>
            <person name="Milhes M."/>
            <person name="Lampietro C."/>
            <person name="Lopez Roques C."/>
            <person name="Donnadieu C."/>
            <person name="Braasch I."/>
            <person name="Desvignes T."/>
            <person name="Postlethwait J."/>
            <person name="Bobe J."/>
            <person name="Wedekind C."/>
            <person name="Guiguen Y."/>
        </authorList>
    </citation>
    <scope>NUCLEOTIDE SEQUENCE [LARGE SCALE GENOMIC DNA]</scope>
    <source>
        <strain evidence="1">Cs_M1</strain>
        <tissue evidence="1">Blood</tissue>
    </source>
</reference>
<evidence type="ECO:0000313" key="2">
    <source>
        <dbReference type="Proteomes" id="UP001356427"/>
    </source>
</evidence>
<keyword evidence="2" id="KW-1185">Reference proteome</keyword>
<dbReference type="InterPro" id="IPR011990">
    <property type="entry name" value="TPR-like_helical_dom_sf"/>
</dbReference>
<dbReference type="Gene3D" id="1.25.40.10">
    <property type="entry name" value="Tetratricopeptide repeat domain"/>
    <property type="match status" value="1"/>
</dbReference>
<dbReference type="InterPro" id="IPR039278">
    <property type="entry name" value="Red1"/>
</dbReference>
<evidence type="ECO:0000313" key="1">
    <source>
        <dbReference type="EMBL" id="KAK6319893.1"/>
    </source>
</evidence>
<dbReference type="EMBL" id="JAGTTL010000007">
    <property type="protein sequence ID" value="KAK6319893.1"/>
    <property type="molecule type" value="Genomic_DNA"/>
</dbReference>
<gene>
    <name evidence="1" type="ORF">J4Q44_G00090000</name>
</gene>
<protein>
    <submittedName>
        <fullName evidence="1">Uncharacterized protein</fullName>
    </submittedName>
</protein>
<dbReference type="GO" id="GO:0005634">
    <property type="term" value="C:nucleus"/>
    <property type="evidence" value="ECO:0007669"/>
    <property type="project" value="TreeGrafter"/>
</dbReference>
<dbReference type="PANTHER" id="PTHR21563">
    <property type="entry name" value="ZINC FINGER C3H1 DOMAIN-CONTAINING PROTEIN"/>
    <property type="match status" value="1"/>
</dbReference>
<organism evidence="1 2">
    <name type="scientific">Coregonus suidteri</name>
    <dbReference type="NCBI Taxonomy" id="861788"/>
    <lineage>
        <taxon>Eukaryota</taxon>
        <taxon>Metazoa</taxon>
        <taxon>Chordata</taxon>
        <taxon>Craniata</taxon>
        <taxon>Vertebrata</taxon>
        <taxon>Euteleostomi</taxon>
        <taxon>Actinopterygii</taxon>
        <taxon>Neopterygii</taxon>
        <taxon>Teleostei</taxon>
        <taxon>Protacanthopterygii</taxon>
        <taxon>Salmoniformes</taxon>
        <taxon>Salmonidae</taxon>
        <taxon>Coregoninae</taxon>
        <taxon>Coregonus</taxon>
    </lineage>
</organism>
<sequence length="160" mass="18446">MLSSSIPNYLANWKIAIAVERELKERSEVRLLYQQALQKLPLCAILWKDRLLFEAAEGGKTDKLRKLVDKCQEVGKPTEILPQMRAEENVEQGVKTWGQGCHEEQDWLSHLRDGELEKEGRATGKERRQLVKRRLASSLVTEQSWCWSQSVSGVPLSMWQ</sequence>
<accession>A0AAN8R1Z7</accession>
<comment type="caution">
    <text evidence="1">The sequence shown here is derived from an EMBL/GenBank/DDBJ whole genome shotgun (WGS) entry which is preliminary data.</text>
</comment>
<dbReference type="GO" id="GO:0000178">
    <property type="term" value="C:exosome (RNase complex)"/>
    <property type="evidence" value="ECO:0007669"/>
    <property type="project" value="TreeGrafter"/>
</dbReference>